<comment type="caution">
    <text evidence="1">The sequence shown here is derived from an EMBL/GenBank/DDBJ whole genome shotgun (WGS) entry which is preliminary data.</text>
</comment>
<evidence type="ECO:0000313" key="1">
    <source>
        <dbReference type="EMBL" id="EKE26422.1"/>
    </source>
</evidence>
<proteinExistence type="predicted"/>
<sequence>MENPSKSDEKPQEDRLIARIRFKRSVEILRQKVAEASNSHLKDLNDWDSYWIKTLYEHLFELNSATSPKFTRTPLNLDEIDPRLKKSLVFAMEKLSHEEIEMILNLLNFDPAAPIVIVSESLRETDKSRHLIEKIWNKVFDILEFPNVRYLKVKNILNSYIKGILPEIFNQNKSSRKDYLHLKWDEFSYIKCDSMLVDYDFLKESKWSYEGNLELFGWIHGSWIVIGVTENTIKELIKVNKEYENTSFDYNLAYLGDCKWLNFKYFFWETIANKMVHGMLRNWELNFGKVLHNYEIKSH</sequence>
<protein>
    <submittedName>
        <fullName evidence="1">Uncharacterized protein</fullName>
    </submittedName>
</protein>
<dbReference type="AlphaFoldDB" id="K2FX20"/>
<reference evidence="1" key="1">
    <citation type="journal article" date="2012" name="Science">
        <title>Fermentation, hydrogen, and sulfur metabolism in multiple uncultivated bacterial phyla.</title>
        <authorList>
            <person name="Wrighton K.C."/>
            <person name="Thomas B.C."/>
            <person name="Sharon I."/>
            <person name="Miller C.S."/>
            <person name="Castelle C.J."/>
            <person name="VerBerkmoes N.C."/>
            <person name="Wilkins M.J."/>
            <person name="Hettich R.L."/>
            <person name="Lipton M.S."/>
            <person name="Williams K.H."/>
            <person name="Long P.E."/>
            <person name="Banfield J.F."/>
        </authorList>
    </citation>
    <scope>NUCLEOTIDE SEQUENCE [LARGE SCALE GENOMIC DNA]</scope>
</reference>
<accession>K2FX20</accession>
<name>K2FX20_9BACT</name>
<organism evidence="1">
    <name type="scientific">uncultured bacterium</name>
    <name type="common">gcode 4</name>
    <dbReference type="NCBI Taxonomy" id="1234023"/>
    <lineage>
        <taxon>Bacteria</taxon>
        <taxon>environmental samples</taxon>
    </lineage>
</organism>
<dbReference type="EMBL" id="AMFJ01000814">
    <property type="protein sequence ID" value="EKE26422.1"/>
    <property type="molecule type" value="Genomic_DNA"/>
</dbReference>
<gene>
    <name evidence="1" type="ORF">ACD_4C00298G0002</name>
</gene>